<dbReference type="EMBL" id="QEKW01000002">
    <property type="protein sequence ID" value="PVZ12995.1"/>
    <property type="molecule type" value="Genomic_DNA"/>
</dbReference>
<dbReference type="RefSeq" id="WP_116707070.1">
    <property type="nucleotide sequence ID" value="NZ_QEKW01000002.1"/>
</dbReference>
<feature type="compositionally biased region" description="Low complexity" evidence="4">
    <location>
        <begin position="319"/>
        <end position="340"/>
    </location>
</feature>
<dbReference type="Gene3D" id="2.40.50.100">
    <property type="match status" value="1"/>
</dbReference>
<comment type="subcellular location">
    <subcellularLocation>
        <location evidence="1">Cell envelope</location>
    </subcellularLocation>
</comment>
<dbReference type="Gene3D" id="2.40.420.20">
    <property type="match status" value="1"/>
</dbReference>
<evidence type="ECO:0000256" key="4">
    <source>
        <dbReference type="SAM" id="MobiDB-lite"/>
    </source>
</evidence>
<dbReference type="SUPFAM" id="SSF111369">
    <property type="entry name" value="HlyD-like secretion proteins"/>
    <property type="match status" value="1"/>
</dbReference>
<accession>A0A2U1FLA1</accession>
<evidence type="ECO:0000313" key="6">
    <source>
        <dbReference type="EMBL" id="PVZ12995.1"/>
    </source>
</evidence>
<feature type="region of interest" description="Disordered" evidence="4">
    <location>
        <begin position="317"/>
        <end position="346"/>
    </location>
</feature>
<comment type="caution">
    <text evidence="6">The sequence shown here is derived from an EMBL/GenBank/DDBJ whole genome shotgun (WGS) entry which is preliminary data.</text>
</comment>
<dbReference type="GO" id="GO:0030313">
    <property type="term" value="C:cell envelope"/>
    <property type="evidence" value="ECO:0007669"/>
    <property type="project" value="UniProtKB-SubCell"/>
</dbReference>
<feature type="region of interest" description="Disordered" evidence="4">
    <location>
        <begin position="536"/>
        <end position="563"/>
    </location>
</feature>
<sequence>MAGARRSVWLVNGLIVLVVLLAAGGAVVALTSSRGGDDGLRTTPVGRGTVAETVTASGAVTSARSSTLNFAAGGRIDEVLVAVGDRVEAGDVVATLDAEYADANLDAARAQRDAAREQLEDAREARDDPPATATPAPTQPAAPPAAGTGAGGAPGGQGQGTAASTGTTPCPTCAPPPCGTCPPPTTTQPATGDTRQDHQPARRDAPLVGVHGFSARAPKAAASSTPAPPGGGGAGGTGTGTGAAAGTGTGVAGGTGAAGGAGAASSPETAVAQAEASLAQAEAAVIQAEQATEDLELASPQDGTVVSLDAGPGQLVPAGGTVTSSTSSGNPTGGTLPDGTAAGGAGAAGAAASAAAGAAGAPGAGGAAGGVTGGPTAPAVMTILDLTALQIRADVPELDVGRLQVGQPVEVTVNALPGQALPGTVTAVDLLPGSGTSVQYGTVVTLSGPPPNLRPGMSASVAVTVAQSPNVSFLPSVAVTPIGGEGATAGTVRVLGPDGVPQDRTVALGLSSDTLTEIRSGLAPGELVVLPDPNTANVFGPGQGPPPNLEGGGSGGAGGSGGG</sequence>
<evidence type="ECO:0000256" key="3">
    <source>
        <dbReference type="SAM" id="Coils"/>
    </source>
</evidence>
<evidence type="ECO:0000313" key="7">
    <source>
        <dbReference type="Proteomes" id="UP000245639"/>
    </source>
</evidence>
<evidence type="ECO:0000256" key="1">
    <source>
        <dbReference type="ARBA" id="ARBA00004196"/>
    </source>
</evidence>
<feature type="compositionally biased region" description="Gly residues" evidence="4">
    <location>
        <begin position="550"/>
        <end position="563"/>
    </location>
</feature>
<dbReference type="OrthoDB" id="4932908at2"/>
<dbReference type="Pfam" id="PF25990">
    <property type="entry name" value="Beta-barrel_YknX"/>
    <property type="match status" value="1"/>
</dbReference>
<dbReference type="Gene3D" id="2.40.30.170">
    <property type="match status" value="1"/>
</dbReference>
<feature type="compositionally biased region" description="Basic and acidic residues" evidence="4">
    <location>
        <begin position="109"/>
        <end position="129"/>
    </location>
</feature>
<keyword evidence="7" id="KW-1185">Reference proteome</keyword>
<proteinExistence type="predicted"/>
<feature type="region of interest" description="Disordered" evidence="4">
    <location>
        <begin position="216"/>
        <end position="241"/>
    </location>
</feature>
<dbReference type="InterPro" id="IPR058636">
    <property type="entry name" value="Beta-barrel_YknX"/>
</dbReference>
<dbReference type="InterPro" id="IPR050465">
    <property type="entry name" value="UPF0194_transport"/>
</dbReference>
<feature type="coiled-coil region" evidence="3">
    <location>
        <begin position="271"/>
        <end position="298"/>
    </location>
</feature>
<feature type="compositionally biased region" description="Gly residues" evidence="4">
    <location>
        <begin position="148"/>
        <end position="159"/>
    </location>
</feature>
<dbReference type="PANTHER" id="PTHR32347">
    <property type="entry name" value="EFFLUX SYSTEM COMPONENT YKNX-RELATED"/>
    <property type="match status" value="1"/>
</dbReference>
<feature type="region of interest" description="Disordered" evidence="4">
    <location>
        <begin position="109"/>
        <end position="168"/>
    </location>
</feature>
<evidence type="ECO:0000259" key="5">
    <source>
        <dbReference type="Pfam" id="PF25990"/>
    </source>
</evidence>
<feature type="compositionally biased region" description="Gly residues" evidence="4">
    <location>
        <begin position="230"/>
        <end position="241"/>
    </location>
</feature>
<feature type="compositionally biased region" description="Low complexity" evidence="4">
    <location>
        <begin position="216"/>
        <end position="225"/>
    </location>
</feature>
<protein>
    <submittedName>
        <fullName evidence="6">Biotin/lipoyl-binding protein</fullName>
    </submittedName>
</protein>
<dbReference type="Proteomes" id="UP000245639">
    <property type="component" value="Unassembled WGS sequence"/>
</dbReference>
<organism evidence="6 7">
    <name type="scientific">Actinomycetospora cinnamomea</name>
    <dbReference type="NCBI Taxonomy" id="663609"/>
    <lineage>
        <taxon>Bacteria</taxon>
        <taxon>Bacillati</taxon>
        <taxon>Actinomycetota</taxon>
        <taxon>Actinomycetes</taxon>
        <taxon>Pseudonocardiales</taxon>
        <taxon>Pseudonocardiaceae</taxon>
        <taxon>Actinomycetospora</taxon>
    </lineage>
</organism>
<reference evidence="6 7" key="1">
    <citation type="submission" date="2018-04" db="EMBL/GenBank/DDBJ databases">
        <title>Genomic Encyclopedia of Type Strains, Phase IV (KMG-IV): sequencing the most valuable type-strain genomes for metagenomic binning, comparative biology and taxonomic classification.</title>
        <authorList>
            <person name="Goeker M."/>
        </authorList>
    </citation>
    <scope>NUCLEOTIDE SEQUENCE [LARGE SCALE GENOMIC DNA]</scope>
    <source>
        <strain evidence="6 7">DSM 45771</strain>
    </source>
</reference>
<dbReference type="AlphaFoldDB" id="A0A2U1FLA1"/>
<evidence type="ECO:0000256" key="2">
    <source>
        <dbReference type="ARBA" id="ARBA00023054"/>
    </source>
</evidence>
<keyword evidence="2 3" id="KW-0175">Coiled coil</keyword>
<gene>
    <name evidence="6" type="ORF">C8D89_102143</name>
</gene>
<feature type="domain" description="YknX-like beta-barrel" evidence="5">
    <location>
        <begin position="389"/>
        <end position="463"/>
    </location>
</feature>
<name>A0A2U1FLA1_9PSEU</name>